<keyword evidence="10" id="KW-0862">Zinc</keyword>
<organism evidence="15 16">
    <name type="scientific">Anaeramoeba ignava</name>
    <name type="common">Anaerobic marine amoeba</name>
    <dbReference type="NCBI Taxonomy" id="1746090"/>
    <lineage>
        <taxon>Eukaryota</taxon>
        <taxon>Metamonada</taxon>
        <taxon>Anaeramoebidae</taxon>
        <taxon>Anaeramoeba</taxon>
    </lineage>
</organism>
<keyword evidence="5" id="KW-0963">Cytoplasm</keyword>
<evidence type="ECO:0000256" key="4">
    <source>
        <dbReference type="ARBA" id="ARBA00014880"/>
    </source>
</evidence>
<protein>
    <recommendedName>
        <fullName evidence="4">COP9 signalosome complex subunit 5</fullName>
    </recommendedName>
</protein>
<dbReference type="CDD" id="cd08069">
    <property type="entry name" value="MPN_RPN11_CSN5"/>
    <property type="match status" value="1"/>
</dbReference>
<dbReference type="PANTHER" id="PTHR10410">
    <property type="entry name" value="EUKARYOTIC TRANSLATION INITIATION FACTOR 3 -RELATED"/>
    <property type="match status" value="1"/>
</dbReference>
<keyword evidence="8" id="KW-0736">Signalosome</keyword>
<keyword evidence="11" id="KW-0482">Metalloprotease</keyword>
<gene>
    <name evidence="15" type="ORF">M0811_11494</name>
</gene>
<dbReference type="InterPro" id="IPR050242">
    <property type="entry name" value="JAMM_MPN+_peptidase_M67A"/>
</dbReference>
<dbReference type="Proteomes" id="UP001149090">
    <property type="component" value="Unassembled WGS sequence"/>
</dbReference>
<dbReference type="InterPro" id="IPR037518">
    <property type="entry name" value="MPN"/>
</dbReference>
<keyword evidence="12" id="KW-0539">Nucleus</keyword>
<evidence type="ECO:0000256" key="1">
    <source>
        <dbReference type="ARBA" id="ARBA00004123"/>
    </source>
</evidence>
<dbReference type="SUPFAM" id="SSF102712">
    <property type="entry name" value="JAB1/MPN domain"/>
    <property type="match status" value="1"/>
</dbReference>
<evidence type="ECO:0000256" key="13">
    <source>
        <dbReference type="SAM" id="MobiDB-lite"/>
    </source>
</evidence>
<reference evidence="15" key="1">
    <citation type="submission" date="2022-10" db="EMBL/GenBank/DDBJ databases">
        <title>Novel sulphate-reducing endosymbionts in the free-living metamonad Anaeramoeba.</title>
        <authorList>
            <person name="Jerlstrom-Hultqvist J."/>
            <person name="Cepicka I."/>
            <person name="Gallot-Lavallee L."/>
            <person name="Salas-Leiva D."/>
            <person name="Curtis B.A."/>
            <person name="Zahonova K."/>
            <person name="Pipaliya S."/>
            <person name="Dacks J."/>
            <person name="Roger A.J."/>
        </authorList>
    </citation>
    <scope>NUCLEOTIDE SEQUENCE</scope>
    <source>
        <strain evidence="15">BMAN</strain>
    </source>
</reference>
<dbReference type="GO" id="GO:0046872">
    <property type="term" value="F:metal ion binding"/>
    <property type="evidence" value="ECO:0007669"/>
    <property type="project" value="UniProtKB-KW"/>
</dbReference>
<keyword evidence="6" id="KW-0645">Protease</keyword>
<dbReference type="PROSITE" id="PS50249">
    <property type="entry name" value="MPN"/>
    <property type="match status" value="1"/>
</dbReference>
<evidence type="ECO:0000259" key="14">
    <source>
        <dbReference type="PROSITE" id="PS50249"/>
    </source>
</evidence>
<evidence type="ECO:0000313" key="15">
    <source>
        <dbReference type="EMBL" id="KAJ5069832.1"/>
    </source>
</evidence>
<comment type="caution">
    <text evidence="15">The sequence shown here is derived from an EMBL/GenBank/DDBJ whole genome shotgun (WGS) entry which is preliminary data.</text>
</comment>
<comment type="similarity">
    <text evidence="3">Belongs to the peptidase M67A family. CSN5 subfamily.</text>
</comment>
<dbReference type="GO" id="GO:0008180">
    <property type="term" value="C:COP9 signalosome"/>
    <property type="evidence" value="ECO:0007669"/>
    <property type="project" value="UniProtKB-KW"/>
</dbReference>
<evidence type="ECO:0000313" key="16">
    <source>
        <dbReference type="Proteomes" id="UP001149090"/>
    </source>
</evidence>
<comment type="subcellular location">
    <subcellularLocation>
        <location evidence="2">Cytoplasm</location>
    </subcellularLocation>
    <subcellularLocation>
        <location evidence="1">Nucleus</location>
    </subcellularLocation>
</comment>
<evidence type="ECO:0000256" key="12">
    <source>
        <dbReference type="ARBA" id="ARBA00023242"/>
    </source>
</evidence>
<dbReference type="OrthoDB" id="10266268at2759"/>
<dbReference type="AlphaFoldDB" id="A0A9Q0LBJ0"/>
<name>A0A9Q0LBJ0_ANAIG</name>
<evidence type="ECO:0000256" key="8">
    <source>
        <dbReference type="ARBA" id="ARBA00022790"/>
    </source>
</evidence>
<dbReference type="FunFam" id="3.40.140.10:FF:000203">
    <property type="entry name" value="COP9 signalosome complex subunit 5"/>
    <property type="match status" value="1"/>
</dbReference>
<feature type="region of interest" description="Disordered" evidence="13">
    <location>
        <begin position="152"/>
        <end position="177"/>
    </location>
</feature>
<dbReference type="InterPro" id="IPR000555">
    <property type="entry name" value="JAMM/MPN+_dom"/>
</dbReference>
<sequence length="206" mass="23461">MAGRLENAIGWYHSHPGYGCWMSGVDVSTQLLQQQFNEPWLAIVVDPKRTISSGKVEIGAFRTYPQNYKPPETKESEYQTIPMDKIEDFGVHANTYYSLSISYFKSSQDKKVLDLLWNQYWLNTLSSSPLIRNKDFVSGQVSDLSIKLENAEQKMHSGGGMHRRKKEESQLSKISKDATKSATQQLNGLISQVIKHNLFNILNSKK</sequence>
<keyword evidence="7" id="KW-0479">Metal-binding</keyword>
<keyword evidence="9" id="KW-0378">Hydrolase</keyword>
<feature type="compositionally biased region" description="Basic and acidic residues" evidence="13">
    <location>
        <begin position="166"/>
        <end position="177"/>
    </location>
</feature>
<dbReference type="InterPro" id="IPR040961">
    <property type="entry name" value="CSN5_C"/>
</dbReference>
<evidence type="ECO:0000256" key="6">
    <source>
        <dbReference type="ARBA" id="ARBA00022670"/>
    </source>
</evidence>
<evidence type="ECO:0000256" key="3">
    <source>
        <dbReference type="ARBA" id="ARBA00006008"/>
    </source>
</evidence>
<dbReference type="Gene3D" id="3.40.140.10">
    <property type="entry name" value="Cytidine Deaminase, domain 2"/>
    <property type="match status" value="1"/>
</dbReference>
<accession>A0A9Q0LBJ0</accession>
<feature type="domain" description="MPN" evidence="14">
    <location>
        <begin position="1"/>
        <end position="67"/>
    </location>
</feature>
<dbReference type="GO" id="GO:0005737">
    <property type="term" value="C:cytoplasm"/>
    <property type="evidence" value="ECO:0007669"/>
    <property type="project" value="UniProtKB-SubCell"/>
</dbReference>
<dbReference type="EMBL" id="JAPDFW010000102">
    <property type="protein sequence ID" value="KAJ5069832.1"/>
    <property type="molecule type" value="Genomic_DNA"/>
</dbReference>
<evidence type="ECO:0000256" key="5">
    <source>
        <dbReference type="ARBA" id="ARBA00022490"/>
    </source>
</evidence>
<evidence type="ECO:0000256" key="10">
    <source>
        <dbReference type="ARBA" id="ARBA00022833"/>
    </source>
</evidence>
<keyword evidence="16" id="KW-1185">Reference proteome</keyword>
<proteinExistence type="inferred from homology"/>
<dbReference type="GO" id="GO:0006508">
    <property type="term" value="P:proteolysis"/>
    <property type="evidence" value="ECO:0007669"/>
    <property type="project" value="UniProtKB-KW"/>
</dbReference>
<evidence type="ECO:0000256" key="11">
    <source>
        <dbReference type="ARBA" id="ARBA00023049"/>
    </source>
</evidence>
<dbReference type="GO" id="GO:0008237">
    <property type="term" value="F:metallopeptidase activity"/>
    <property type="evidence" value="ECO:0007669"/>
    <property type="project" value="UniProtKB-KW"/>
</dbReference>
<evidence type="ECO:0000256" key="2">
    <source>
        <dbReference type="ARBA" id="ARBA00004496"/>
    </source>
</evidence>
<dbReference type="Pfam" id="PF01398">
    <property type="entry name" value="JAB"/>
    <property type="match status" value="1"/>
</dbReference>
<dbReference type="Pfam" id="PF18323">
    <property type="entry name" value="CSN5_C"/>
    <property type="match status" value="1"/>
</dbReference>
<evidence type="ECO:0000256" key="9">
    <source>
        <dbReference type="ARBA" id="ARBA00022801"/>
    </source>
</evidence>
<evidence type="ECO:0000256" key="7">
    <source>
        <dbReference type="ARBA" id="ARBA00022723"/>
    </source>
</evidence>